<dbReference type="InterPro" id="IPR013500">
    <property type="entry name" value="TopoI_cat_euk"/>
</dbReference>
<comment type="caution">
    <text evidence="2">The sequence shown here is derived from an EMBL/GenBank/DDBJ whole genome shotgun (WGS) entry which is preliminary data.</text>
</comment>
<accession>A0A0F9CMZ8</accession>
<organism evidence="2">
    <name type="scientific">marine sediment metagenome</name>
    <dbReference type="NCBI Taxonomy" id="412755"/>
    <lineage>
        <taxon>unclassified sequences</taxon>
        <taxon>metagenomes</taxon>
        <taxon>ecological metagenomes</taxon>
    </lineage>
</organism>
<dbReference type="GO" id="GO:0006265">
    <property type="term" value="P:DNA topological change"/>
    <property type="evidence" value="ECO:0007669"/>
    <property type="project" value="InterPro"/>
</dbReference>
<sequence length="478" mass="54594">PKKALAKSAANLEKLKTKVFGGKTGTPQDVIDVRKKDIEQYQRYQQALRDYKHIASLRIIEIFDAKDWDTVIDSATLHNTLVKEGLGEFLPETFRGRVGVQPSGYPLTFYTYSGLELEAPPLNEVAMNPNYGLEEKDKDYRTHPVSDGAYYCEMKAVAGQTKTKLYTLEYKRRARNQKYDSVAKLGQQIDGIRQRMLKHLDSSDRDTWARALMCLFIDHTCARIGNTASTKNAKKTYGVTTLLTKKHAKVHDDRVVISYRGKHDQPQKHTLLRYRTKDTVKENPVEYAIAAKLAILIEENNEQIFTHENGKPFTPQSVNEYFRATKADPENGLPEGGAGSSCTVHTLRNYHATEMFCQFAEYYAEKQKKTPAYPDVVAAYQGCSKTKTRSGIKGIIEQIAKMLGNTPAICRKSYIEPREQLLFFKRWDYRPPDGLIHDLFVDEAFDTYGLEGKPTSRKRFKFDDDRGQISKARQKVTR</sequence>
<evidence type="ECO:0000313" key="2">
    <source>
        <dbReference type="EMBL" id="KKL27797.1"/>
    </source>
</evidence>
<dbReference type="GO" id="GO:0003917">
    <property type="term" value="F:DNA topoisomerase type I (single strand cut, ATP-independent) activity"/>
    <property type="evidence" value="ECO:0007669"/>
    <property type="project" value="InterPro"/>
</dbReference>
<proteinExistence type="predicted"/>
<dbReference type="AlphaFoldDB" id="A0A0F9CMZ8"/>
<dbReference type="EMBL" id="LAZR01035333">
    <property type="protein sequence ID" value="KKL27797.1"/>
    <property type="molecule type" value="Genomic_DNA"/>
</dbReference>
<dbReference type="Gene3D" id="1.10.132.120">
    <property type="match status" value="1"/>
</dbReference>
<feature type="non-terminal residue" evidence="2">
    <location>
        <position position="1"/>
    </location>
</feature>
<dbReference type="SUPFAM" id="SSF56349">
    <property type="entry name" value="DNA breaking-rejoining enzymes"/>
    <property type="match status" value="1"/>
</dbReference>
<dbReference type="Pfam" id="PF01028">
    <property type="entry name" value="Topoisom_I"/>
    <property type="match status" value="1"/>
</dbReference>
<evidence type="ECO:0000259" key="1">
    <source>
        <dbReference type="Pfam" id="PF01028"/>
    </source>
</evidence>
<dbReference type="GO" id="GO:0003677">
    <property type="term" value="F:DNA binding"/>
    <property type="evidence" value="ECO:0007669"/>
    <property type="project" value="InterPro"/>
</dbReference>
<dbReference type="InterPro" id="IPR014711">
    <property type="entry name" value="TopoI_cat_a-hlx-sub_euk"/>
</dbReference>
<reference evidence="2" key="1">
    <citation type="journal article" date="2015" name="Nature">
        <title>Complex archaea that bridge the gap between prokaryotes and eukaryotes.</title>
        <authorList>
            <person name="Spang A."/>
            <person name="Saw J.H."/>
            <person name="Jorgensen S.L."/>
            <person name="Zaremba-Niedzwiedzka K."/>
            <person name="Martijn J."/>
            <person name="Lind A.E."/>
            <person name="van Eijk R."/>
            <person name="Schleper C."/>
            <person name="Guy L."/>
            <person name="Ettema T.J."/>
        </authorList>
    </citation>
    <scope>NUCLEOTIDE SEQUENCE</scope>
</reference>
<dbReference type="PROSITE" id="PS52038">
    <property type="entry name" value="TOPO_IB_2"/>
    <property type="match status" value="1"/>
</dbReference>
<name>A0A0F9CMZ8_9ZZZZ</name>
<protein>
    <recommendedName>
        <fullName evidence="1">DNA topoisomerase I catalytic core eukaryotic-type domain-containing protein</fullName>
    </recommendedName>
</protein>
<feature type="domain" description="DNA topoisomerase I catalytic core eukaryotic-type" evidence="1">
    <location>
        <begin position="170"/>
        <end position="325"/>
    </location>
</feature>
<gene>
    <name evidence="2" type="ORF">LCGC14_2381560</name>
</gene>
<dbReference type="Gene3D" id="3.90.15.10">
    <property type="entry name" value="Topoisomerase I, Chain A, domain 3"/>
    <property type="match status" value="1"/>
</dbReference>
<dbReference type="InterPro" id="IPR011010">
    <property type="entry name" value="DNA_brk_join_enz"/>
</dbReference>